<proteinExistence type="predicted"/>
<dbReference type="AlphaFoldDB" id="A0A367XTP8"/>
<dbReference type="EMBL" id="QLNQ01000029">
    <property type="protein sequence ID" value="RCK56590.1"/>
    <property type="molecule type" value="Genomic_DNA"/>
</dbReference>
<name>A0A367XTP8_9ASCO</name>
<protein>
    <submittedName>
        <fullName evidence="1">Uncharacterized protein MRP8</fullName>
    </submittedName>
</protein>
<evidence type="ECO:0000313" key="1">
    <source>
        <dbReference type="EMBL" id="RCK56590.1"/>
    </source>
</evidence>
<reference evidence="1 2" key="1">
    <citation type="submission" date="2018-06" db="EMBL/GenBank/DDBJ databases">
        <title>Whole genome sequencing of Candida tropicalis (genome annotated by CSBL at Korea University).</title>
        <authorList>
            <person name="Ahn J."/>
        </authorList>
    </citation>
    <scope>NUCLEOTIDE SEQUENCE [LARGE SCALE GENOMIC DNA]</scope>
    <source>
        <strain evidence="1 2">ATCC 20962</strain>
    </source>
</reference>
<dbReference type="STRING" id="5486.A0A367XTP8"/>
<sequence>MSSTTDNDDVNKRITALESLVQKQSKVIAQTGQRLMEIQIKNIKGRMDDSAKPQPPIDLSDYTTNDDIVQLVTELQTQLDSLEDRTMRRVYNLTLQYDEETLAPMMNRDGELPPFPLPGTLLEFKELSKTELVKLGVFYEIILPNEQELALALEQDNTKDAILDISKNKDIEEMSKLFDEDQVNEIYDELARYFGLKHKRNSDGW</sequence>
<dbReference type="OrthoDB" id="4076200at2759"/>
<dbReference type="InterPro" id="IPR012917">
    <property type="entry name" value="DUF3294"/>
</dbReference>
<accession>A0A367XTP8</accession>
<evidence type="ECO:0000313" key="2">
    <source>
        <dbReference type="Proteomes" id="UP000253472"/>
    </source>
</evidence>
<dbReference type="Proteomes" id="UP000253472">
    <property type="component" value="Unassembled WGS sequence"/>
</dbReference>
<gene>
    <name evidence="1" type="primary">MRP8</name>
    <name evidence="1" type="ORF">Cantr_05819</name>
</gene>
<keyword evidence="2" id="KW-1185">Reference proteome</keyword>
<comment type="caution">
    <text evidence="1">The sequence shown here is derived from an EMBL/GenBank/DDBJ whole genome shotgun (WGS) entry which is preliminary data.</text>
</comment>
<organism evidence="1 2">
    <name type="scientific">Candida viswanathii</name>
    <dbReference type="NCBI Taxonomy" id="5486"/>
    <lineage>
        <taxon>Eukaryota</taxon>
        <taxon>Fungi</taxon>
        <taxon>Dikarya</taxon>
        <taxon>Ascomycota</taxon>
        <taxon>Saccharomycotina</taxon>
        <taxon>Pichiomycetes</taxon>
        <taxon>Debaryomycetaceae</taxon>
        <taxon>Candida/Lodderomyces clade</taxon>
        <taxon>Candida</taxon>
    </lineage>
</organism>
<dbReference type="Pfam" id="PF07957">
    <property type="entry name" value="DUF3294"/>
    <property type="match status" value="1"/>
</dbReference>